<dbReference type="SUPFAM" id="SSF57997">
    <property type="entry name" value="Tropomyosin"/>
    <property type="match status" value="1"/>
</dbReference>
<gene>
    <name evidence="2" type="ORF">DERYTH_LOCUS16826</name>
</gene>
<evidence type="ECO:0000256" key="1">
    <source>
        <dbReference type="SAM" id="Coils"/>
    </source>
</evidence>
<dbReference type="EMBL" id="CAJVPY010015160">
    <property type="protein sequence ID" value="CAG8750277.1"/>
    <property type="molecule type" value="Genomic_DNA"/>
</dbReference>
<protein>
    <submittedName>
        <fullName evidence="2">21635_t:CDS:1</fullName>
    </submittedName>
</protein>
<dbReference type="Gene3D" id="1.10.287.1490">
    <property type="match status" value="1"/>
</dbReference>
<sequence length="166" mass="19812">MNEFYEKLSKGDIVSNHVLKDLNSKFENERQSYQQKMKRLENHVKGLKDNLHQKDERIQELEGDIEMLEAKVEYNNTVIDDLNNKIEMLEVNIERKNTVIYDFDNNIEMLEVDIERKNTVIDNLNNYIEMQNNDFAIIEAESDQYKEIFEYQKVTLNSSIKIKDRG</sequence>
<accession>A0A9N9NLZ0</accession>
<keyword evidence="1" id="KW-0175">Coiled coil</keyword>
<keyword evidence="3" id="KW-1185">Reference proteome</keyword>
<name>A0A9N9NLZ0_9GLOM</name>
<reference evidence="2" key="1">
    <citation type="submission" date="2021-06" db="EMBL/GenBank/DDBJ databases">
        <authorList>
            <person name="Kallberg Y."/>
            <person name="Tangrot J."/>
            <person name="Rosling A."/>
        </authorList>
    </citation>
    <scope>NUCLEOTIDE SEQUENCE</scope>
    <source>
        <strain evidence="2">MA453B</strain>
    </source>
</reference>
<organism evidence="2 3">
    <name type="scientific">Dentiscutata erythropus</name>
    <dbReference type="NCBI Taxonomy" id="1348616"/>
    <lineage>
        <taxon>Eukaryota</taxon>
        <taxon>Fungi</taxon>
        <taxon>Fungi incertae sedis</taxon>
        <taxon>Mucoromycota</taxon>
        <taxon>Glomeromycotina</taxon>
        <taxon>Glomeromycetes</taxon>
        <taxon>Diversisporales</taxon>
        <taxon>Gigasporaceae</taxon>
        <taxon>Dentiscutata</taxon>
    </lineage>
</organism>
<dbReference type="AlphaFoldDB" id="A0A9N9NLZ0"/>
<feature type="coiled-coil region" evidence="1">
    <location>
        <begin position="16"/>
        <end position="99"/>
    </location>
</feature>
<evidence type="ECO:0000313" key="3">
    <source>
        <dbReference type="Proteomes" id="UP000789405"/>
    </source>
</evidence>
<comment type="caution">
    <text evidence="2">The sequence shown here is derived from an EMBL/GenBank/DDBJ whole genome shotgun (WGS) entry which is preliminary data.</text>
</comment>
<evidence type="ECO:0000313" key="2">
    <source>
        <dbReference type="EMBL" id="CAG8750277.1"/>
    </source>
</evidence>
<proteinExistence type="predicted"/>
<dbReference type="OrthoDB" id="10011458at2759"/>
<dbReference type="Proteomes" id="UP000789405">
    <property type="component" value="Unassembled WGS sequence"/>
</dbReference>